<reference evidence="2" key="1">
    <citation type="submission" date="2022-11" db="UniProtKB">
        <authorList>
            <consortium name="WormBaseParasite"/>
        </authorList>
    </citation>
    <scope>IDENTIFICATION</scope>
</reference>
<sequence>MSKRAYISSQHNEIESLNKIQSNTINYCPNSATNVTISGTQSFPGSSSTSSTLGKVCFIGASATATGAALGPVAGIAQGAAHLAALLIDEAFSSKLVEKSSRSERSDHTQHRAAALTTTLVNITSIPIAIGTQYVQHMAEKRAAKRQLHCNAPELERQYAILEAEGGQFFPTPSICSIPSNSITATVSLRRDWVSQGMELSLVFTGFFFTLATAADQVVQLAEYEATGLQYSFRRNGAEFET</sequence>
<protein>
    <submittedName>
        <fullName evidence="2">Uncharacterized protein</fullName>
    </submittedName>
</protein>
<organism evidence="1 2">
    <name type="scientific">Ditylenchus dipsaci</name>
    <dbReference type="NCBI Taxonomy" id="166011"/>
    <lineage>
        <taxon>Eukaryota</taxon>
        <taxon>Metazoa</taxon>
        <taxon>Ecdysozoa</taxon>
        <taxon>Nematoda</taxon>
        <taxon>Chromadorea</taxon>
        <taxon>Rhabditida</taxon>
        <taxon>Tylenchina</taxon>
        <taxon>Tylenchomorpha</taxon>
        <taxon>Sphaerularioidea</taxon>
        <taxon>Anguinidae</taxon>
        <taxon>Anguininae</taxon>
        <taxon>Ditylenchus</taxon>
    </lineage>
</organism>
<dbReference type="WBParaSite" id="jg9329">
    <property type="protein sequence ID" value="jg9329"/>
    <property type="gene ID" value="jg9329"/>
</dbReference>
<dbReference type="AlphaFoldDB" id="A0A915EQG5"/>
<dbReference type="Proteomes" id="UP000887574">
    <property type="component" value="Unplaced"/>
</dbReference>
<accession>A0A915EQG5</accession>
<name>A0A915EQG5_9BILA</name>
<evidence type="ECO:0000313" key="2">
    <source>
        <dbReference type="WBParaSite" id="jg9329"/>
    </source>
</evidence>
<keyword evidence="1" id="KW-1185">Reference proteome</keyword>
<evidence type="ECO:0000313" key="1">
    <source>
        <dbReference type="Proteomes" id="UP000887574"/>
    </source>
</evidence>
<proteinExistence type="predicted"/>